<dbReference type="PANTHER" id="PTHR46663:SF2">
    <property type="entry name" value="GGDEF DOMAIN-CONTAINING PROTEIN"/>
    <property type="match status" value="1"/>
</dbReference>
<dbReference type="GO" id="GO:0016020">
    <property type="term" value="C:membrane"/>
    <property type="evidence" value="ECO:0007669"/>
    <property type="project" value="InterPro"/>
</dbReference>
<dbReference type="Gene3D" id="3.30.70.270">
    <property type="match status" value="1"/>
</dbReference>
<dbReference type="EMBL" id="NHON01000011">
    <property type="protein sequence ID" value="OWJ67770.1"/>
    <property type="molecule type" value="Genomic_DNA"/>
</dbReference>
<dbReference type="Pfam" id="PF17152">
    <property type="entry name" value="CHASE8"/>
    <property type="match status" value="1"/>
</dbReference>
<gene>
    <name evidence="5" type="ORF">BWR60_08675</name>
</gene>
<feature type="transmembrane region" description="Helical" evidence="2">
    <location>
        <begin position="68"/>
        <end position="92"/>
    </location>
</feature>
<dbReference type="NCBIfam" id="TIGR00254">
    <property type="entry name" value="GGDEF"/>
    <property type="match status" value="1"/>
</dbReference>
<evidence type="ECO:0000259" key="3">
    <source>
        <dbReference type="PROSITE" id="PS50885"/>
    </source>
</evidence>
<evidence type="ECO:0000313" key="5">
    <source>
        <dbReference type="EMBL" id="OWJ67770.1"/>
    </source>
</evidence>
<dbReference type="FunFam" id="3.30.70.270:FF:000001">
    <property type="entry name" value="Diguanylate cyclase domain protein"/>
    <property type="match status" value="1"/>
</dbReference>
<evidence type="ECO:0008006" key="7">
    <source>
        <dbReference type="Google" id="ProtNLM"/>
    </source>
</evidence>
<feature type="transmembrane region" description="Helical" evidence="2">
    <location>
        <begin position="200"/>
        <end position="222"/>
    </location>
</feature>
<keyword evidence="2" id="KW-0472">Membrane</keyword>
<feature type="region of interest" description="Disordered" evidence="1">
    <location>
        <begin position="458"/>
        <end position="477"/>
    </location>
</feature>
<feature type="region of interest" description="Disordered" evidence="1">
    <location>
        <begin position="1"/>
        <end position="60"/>
    </location>
</feature>
<organism evidence="5 6">
    <name type="scientific">Inquilinus limosus</name>
    <dbReference type="NCBI Taxonomy" id="171674"/>
    <lineage>
        <taxon>Bacteria</taxon>
        <taxon>Pseudomonadati</taxon>
        <taxon>Pseudomonadota</taxon>
        <taxon>Alphaproteobacteria</taxon>
        <taxon>Rhodospirillales</taxon>
        <taxon>Rhodospirillaceae</taxon>
        <taxon>Inquilinus</taxon>
    </lineage>
</organism>
<evidence type="ECO:0000313" key="6">
    <source>
        <dbReference type="Proteomes" id="UP000196655"/>
    </source>
</evidence>
<name>A0A211ZR99_9PROT</name>
<feature type="compositionally biased region" description="Low complexity" evidence="1">
    <location>
        <begin position="34"/>
        <end position="44"/>
    </location>
</feature>
<dbReference type="Pfam" id="PF00990">
    <property type="entry name" value="GGDEF"/>
    <property type="match status" value="1"/>
</dbReference>
<dbReference type="Pfam" id="PF00672">
    <property type="entry name" value="HAMP"/>
    <property type="match status" value="1"/>
</dbReference>
<dbReference type="OrthoDB" id="7333362at2"/>
<dbReference type="InterPro" id="IPR052163">
    <property type="entry name" value="DGC-Regulatory_Protein"/>
</dbReference>
<dbReference type="GO" id="GO:0007165">
    <property type="term" value="P:signal transduction"/>
    <property type="evidence" value="ECO:0007669"/>
    <property type="project" value="InterPro"/>
</dbReference>
<dbReference type="CDD" id="cd06225">
    <property type="entry name" value="HAMP"/>
    <property type="match status" value="1"/>
</dbReference>
<dbReference type="STRING" id="1122125.GCA_000423185_06951"/>
<dbReference type="SUPFAM" id="SSF55073">
    <property type="entry name" value="Nucleotide cyclase"/>
    <property type="match status" value="1"/>
</dbReference>
<dbReference type="PROSITE" id="PS50885">
    <property type="entry name" value="HAMP"/>
    <property type="match status" value="1"/>
</dbReference>
<keyword evidence="2" id="KW-1133">Transmembrane helix</keyword>
<keyword evidence="6" id="KW-1185">Reference proteome</keyword>
<reference evidence="6" key="1">
    <citation type="submission" date="2017-05" db="EMBL/GenBank/DDBJ databases">
        <authorList>
            <person name="Macchi M."/>
            <person name="Festa S."/>
            <person name="Coppotelli B.M."/>
            <person name="Morelli I.S."/>
        </authorList>
    </citation>
    <scope>NUCLEOTIDE SEQUENCE [LARGE SCALE GENOMIC DNA]</scope>
    <source>
        <strain evidence="6">I</strain>
    </source>
</reference>
<dbReference type="Proteomes" id="UP000196655">
    <property type="component" value="Unassembled WGS sequence"/>
</dbReference>
<dbReference type="CDD" id="cd01949">
    <property type="entry name" value="GGDEF"/>
    <property type="match status" value="1"/>
</dbReference>
<feature type="compositionally biased region" description="Basic and acidic residues" evidence="1">
    <location>
        <begin position="48"/>
        <end position="59"/>
    </location>
</feature>
<dbReference type="SMART" id="SM00267">
    <property type="entry name" value="GGDEF"/>
    <property type="match status" value="1"/>
</dbReference>
<feature type="domain" description="GGDEF" evidence="4">
    <location>
        <begin position="327"/>
        <end position="463"/>
    </location>
</feature>
<protein>
    <recommendedName>
        <fullName evidence="7">Diguanylate cyclase</fullName>
    </recommendedName>
</protein>
<dbReference type="PROSITE" id="PS50887">
    <property type="entry name" value="GGDEF"/>
    <property type="match status" value="1"/>
</dbReference>
<proteinExistence type="predicted"/>
<dbReference type="Gene3D" id="6.10.340.10">
    <property type="match status" value="1"/>
</dbReference>
<evidence type="ECO:0000259" key="4">
    <source>
        <dbReference type="PROSITE" id="PS50887"/>
    </source>
</evidence>
<dbReference type="AlphaFoldDB" id="A0A211ZR99"/>
<feature type="domain" description="HAMP" evidence="3">
    <location>
        <begin position="231"/>
        <end position="284"/>
    </location>
</feature>
<sequence>MHRRRHVLPAGPGHPGVVPDQPRFRGPRRRPGEPEGAAARPAQGDGAVSRRGDAREPRPPLRRVLRRAHLGVALLAVTLAGLTLTVAGFAALRAYAGSNLQLIATSMSYTVEAALVFKDRAAAEEALGLIASAEGGVAEANVFDAHGALFAHWQRPGGSALAELDHRLADIIFASPVLQPISHDGAGIGRVELHGNARGLLRFLAIGAVVVLVCIVLSALSALLLSRYLVAGIVGPLQTLATVAHRVRTQRTFDRRVPPAAIAELNELAGDFNALLGELEAWQARLQRENESLAHQASHDSLTGLPNRASFEVRLTGALQEAAAAQHRVAVLFLDSDNFKQTNDDLGHAAGDAVLAAVAARVRDQLRKTDLVARLGGDEFAVLLAPVTEIADALHVADDILASLQQPVRLPDGDAVTASVSIGIAVFPDHALDGAALLQRADAAMYLAKRLRPGGRELAAGPEPLFEERGTQIASRH</sequence>
<evidence type="ECO:0000256" key="1">
    <source>
        <dbReference type="SAM" id="MobiDB-lite"/>
    </source>
</evidence>
<dbReference type="GO" id="GO:0003824">
    <property type="term" value="F:catalytic activity"/>
    <property type="evidence" value="ECO:0007669"/>
    <property type="project" value="UniProtKB-ARBA"/>
</dbReference>
<dbReference type="InterPro" id="IPR033417">
    <property type="entry name" value="CHASE8"/>
</dbReference>
<dbReference type="SMART" id="SM00304">
    <property type="entry name" value="HAMP"/>
    <property type="match status" value="1"/>
</dbReference>
<dbReference type="InterPro" id="IPR043128">
    <property type="entry name" value="Rev_trsase/Diguanyl_cyclase"/>
</dbReference>
<accession>A0A211ZR99</accession>
<keyword evidence="2" id="KW-0812">Transmembrane</keyword>
<evidence type="ECO:0000256" key="2">
    <source>
        <dbReference type="SAM" id="Phobius"/>
    </source>
</evidence>
<dbReference type="InterPro" id="IPR000160">
    <property type="entry name" value="GGDEF_dom"/>
</dbReference>
<dbReference type="PANTHER" id="PTHR46663">
    <property type="entry name" value="DIGUANYLATE CYCLASE DGCT-RELATED"/>
    <property type="match status" value="1"/>
</dbReference>
<dbReference type="InterPro" id="IPR029787">
    <property type="entry name" value="Nucleotide_cyclase"/>
</dbReference>
<comment type="caution">
    <text evidence="5">The sequence shown here is derived from an EMBL/GenBank/DDBJ whole genome shotgun (WGS) entry which is preliminary data.</text>
</comment>
<dbReference type="InterPro" id="IPR003660">
    <property type="entry name" value="HAMP_dom"/>
</dbReference>